<dbReference type="RefSeq" id="WP_143127785.1">
    <property type="nucleotide sequence ID" value="NZ_VJMG01000089.1"/>
</dbReference>
<reference evidence="1 2" key="1">
    <citation type="submission" date="2019-07" db="EMBL/GenBank/DDBJ databases">
        <title>Ln-dependent methylotrophs.</title>
        <authorList>
            <person name="Tani A."/>
        </authorList>
    </citation>
    <scope>NUCLEOTIDE SEQUENCE [LARGE SCALE GENOMIC DNA]</scope>
    <source>
        <strain evidence="1 2">SM12</strain>
    </source>
</reference>
<evidence type="ECO:0000313" key="1">
    <source>
        <dbReference type="EMBL" id="TRL31844.1"/>
    </source>
</evidence>
<protein>
    <submittedName>
        <fullName evidence="1">Uncharacterized protein</fullName>
    </submittedName>
</protein>
<proteinExistence type="predicted"/>
<comment type="caution">
    <text evidence="1">The sequence shown here is derived from an EMBL/GenBank/DDBJ whole genome shotgun (WGS) entry which is preliminary data.</text>
</comment>
<dbReference type="EMBL" id="VJMG01000089">
    <property type="protein sequence ID" value="TRL31844.1"/>
    <property type="molecule type" value="Genomic_DNA"/>
</dbReference>
<keyword evidence="2" id="KW-1185">Reference proteome</keyword>
<accession>A0A549SQF1</accession>
<dbReference type="AlphaFoldDB" id="A0A549SQF1"/>
<gene>
    <name evidence="1" type="ORF">FNA46_24160</name>
</gene>
<name>A0A549SQF1_9HYPH</name>
<dbReference type="Proteomes" id="UP000316801">
    <property type="component" value="Unassembled WGS sequence"/>
</dbReference>
<sequence>MRAEFYPASMSRNLVRIGRREYSDNLPAVSADISERCGRLRIIGLTSFSALDRHESATCPIGQPGAGIAGLDPARL</sequence>
<organism evidence="1 2">
    <name type="scientific">Rhizobium straminoryzae</name>
    <dbReference type="NCBI Taxonomy" id="1387186"/>
    <lineage>
        <taxon>Bacteria</taxon>
        <taxon>Pseudomonadati</taxon>
        <taxon>Pseudomonadota</taxon>
        <taxon>Alphaproteobacteria</taxon>
        <taxon>Hyphomicrobiales</taxon>
        <taxon>Rhizobiaceae</taxon>
        <taxon>Rhizobium/Agrobacterium group</taxon>
        <taxon>Rhizobium</taxon>
    </lineage>
</organism>
<evidence type="ECO:0000313" key="2">
    <source>
        <dbReference type="Proteomes" id="UP000316801"/>
    </source>
</evidence>